<dbReference type="EMBL" id="JAYWLU010000015">
    <property type="protein sequence ID" value="MEX3595680.1"/>
    <property type="molecule type" value="Genomic_DNA"/>
</dbReference>
<comment type="catalytic activity">
    <reaction evidence="4 5">
        <text>L-glutamine + H2O = L-glutamate + NH4(+)</text>
        <dbReference type="Rhea" id="RHEA:15889"/>
        <dbReference type="ChEBI" id="CHEBI:15377"/>
        <dbReference type="ChEBI" id="CHEBI:28938"/>
        <dbReference type="ChEBI" id="CHEBI:29985"/>
        <dbReference type="ChEBI" id="CHEBI:58359"/>
        <dbReference type="EC" id="3.5.1.2"/>
    </reaction>
</comment>
<dbReference type="RefSeq" id="WP_216823184.1">
    <property type="nucleotide sequence ID" value="NZ_JAYWLU010000015.1"/>
</dbReference>
<dbReference type="EC" id="3.5.1.2" evidence="5"/>
<evidence type="ECO:0000256" key="4">
    <source>
        <dbReference type="ARBA" id="ARBA00049534"/>
    </source>
</evidence>
<name>A0ABV3V772_9MICC</name>
<keyword evidence="3 5" id="KW-0456">Lyase</keyword>
<keyword evidence="8" id="KW-1185">Reference proteome</keyword>
<dbReference type="EC" id="4.3.3.6" evidence="5"/>
<reference evidence="7 8" key="1">
    <citation type="journal article" date="2024" name="Fungal Genet. Biol.">
        <title>The porcine skin microbiome exhibits broad fungal antagonism.</title>
        <authorList>
            <person name="De La Cruz K.F."/>
            <person name="Townsend E.C."/>
            <person name="Alex Cheong J.Z."/>
            <person name="Salamzade R."/>
            <person name="Liu A."/>
            <person name="Sandstrom S."/>
            <person name="Davila E."/>
            <person name="Huang L."/>
            <person name="Xu K.H."/>
            <person name="Wu S.Y."/>
            <person name="Meudt J.J."/>
            <person name="Shanmuganayagam D."/>
            <person name="Gibson A.L.F."/>
            <person name="Kalan L.R."/>
        </authorList>
    </citation>
    <scope>NUCLEOTIDE SEQUENCE [LARGE SCALE GENOMIC DNA]</scope>
    <source>
        <strain evidence="7 8">LK2625</strain>
    </source>
</reference>
<keyword evidence="1 5" id="KW-0378">Hydrolase</keyword>
<feature type="binding site" evidence="5">
    <location>
        <position position="116"/>
    </location>
    <ligand>
        <name>L-glutamine</name>
        <dbReference type="ChEBI" id="CHEBI:58359"/>
    </ligand>
</feature>
<dbReference type="HAMAP" id="MF_01615">
    <property type="entry name" value="PdxT"/>
    <property type="match status" value="1"/>
</dbReference>
<dbReference type="Proteomes" id="UP001558481">
    <property type="component" value="Unassembled WGS sequence"/>
</dbReference>
<dbReference type="CDD" id="cd01749">
    <property type="entry name" value="GATase1_PB"/>
    <property type="match status" value="1"/>
</dbReference>
<gene>
    <name evidence="5 7" type="primary">pdxT</name>
    <name evidence="7" type="ORF">VVR66_13235</name>
</gene>
<dbReference type="PROSITE" id="PS51130">
    <property type="entry name" value="PDXT_SNO_2"/>
    <property type="match status" value="1"/>
</dbReference>
<feature type="active site" description="Nucleophile" evidence="5">
    <location>
        <position position="87"/>
    </location>
</feature>
<dbReference type="InterPro" id="IPR021196">
    <property type="entry name" value="PdxT/SNO_CS"/>
</dbReference>
<evidence type="ECO:0000256" key="6">
    <source>
        <dbReference type="SAM" id="MobiDB-lite"/>
    </source>
</evidence>
<evidence type="ECO:0000256" key="1">
    <source>
        <dbReference type="ARBA" id="ARBA00022801"/>
    </source>
</evidence>
<sequence>MTQPVVGVLALQGGVAEHLAMLESLGARAIRVRSASDLVGDDGAPVIDALVLPGGESSTTDRLCRTFGLFDPLREVIAAGLPVLGTCAGLIMLASQIEDPAPGQQSLGVLDVTVARNAFGSQVDSAEVLLEWMGPSTTPDHLDSHPGDSASHADTGDTAEGHVDVTDAVTGHLGRAFDLVSGRAASDADVALAPSGVVRAAFIRAPAVTRVGDGVEVLARYQESVVAVRQSNILAISFHPELTGDVTVHEELLGLVRLEAAV</sequence>
<evidence type="ECO:0000256" key="5">
    <source>
        <dbReference type="HAMAP-Rule" id="MF_01615"/>
    </source>
</evidence>
<evidence type="ECO:0000313" key="8">
    <source>
        <dbReference type="Proteomes" id="UP001558481"/>
    </source>
</evidence>
<comment type="function">
    <text evidence="5">Catalyzes the hydrolysis of glutamine to glutamate and ammonia as part of the biosynthesis of pyridoxal 5'-phosphate. The resulting ammonia molecule is channeled to the active site of PdxS.</text>
</comment>
<dbReference type="PIRSF" id="PIRSF005639">
    <property type="entry name" value="Glut_amidoT_SNO"/>
    <property type="match status" value="1"/>
</dbReference>
<dbReference type="PANTHER" id="PTHR31559:SF0">
    <property type="entry name" value="PYRIDOXAL 5'-PHOSPHATE SYNTHASE SUBUNIT SNO1-RELATED"/>
    <property type="match status" value="1"/>
</dbReference>
<dbReference type="InterPro" id="IPR002161">
    <property type="entry name" value="PdxT/SNO"/>
</dbReference>
<feature type="active site" description="Charge relay system" evidence="5">
    <location>
        <position position="241"/>
    </location>
</feature>
<comment type="similarity">
    <text evidence="5">Belongs to the glutaminase PdxT/SNO family.</text>
</comment>
<protein>
    <recommendedName>
        <fullName evidence="5">Pyridoxal 5'-phosphate synthase subunit PdxT</fullName>
        <ecNumber evidence="5">4.3.3.6</ecNumber>
    </recommendedName>
    <alternativeName>
        <fullName evidence="5">Pdx2</fullName>
    </alternativeName>
    <alternativeName>
        <fullName evidence="5">Pyridoxal 5'-phosphate synthase glutaminase subunit</fullName>
        <ecNumber evidence="5">3.5.1.2</ecNumber>
    </alternativeName>
</protein>
<feature type="binding site" evidence="5">
    <location>
        <begin position="55"/>
        <end position="57"/>
    </location>
    <ligand>
        <name>L-glutamine</name>
        <dbReference type="ChEBI" id="CHEBI:58359"/>
    </ligand>
</feature>
<comment type="catalytic activity">
    <reaction evidence="5">
        <text>aldehydo-D-ribose 5-phosphate + D-glyceraldehyde 3-phosphate + L-glutamine = pyridoxal 5'-phosphate + L-glutamate + phosphate + 3 H2O + H(+)</text>
        <dbReference type="Rhea" id="RHEA:31507"/>
        <dbReference type="ChEBI" id="CHEBI:15377"/>
        <dbReference type="ChEBI" id="CHEBI:15378"/>
        <dbReference type="ChEBI" id="CHEBI:29985"/>
        <dbReference type="ChEBI" id="CHEBI:43474"/>
        <dbReference type="ChEBI" id="CHEBI:58273"/>
        <dbReference type="ChEBI" id="CHEBI:58359"/>
        <dbReference type="ChEBI" id="CHEBI:59776"/>
        <dbReference type="ChEBI" id="CHEBI:597326"/>
        <dbReference type="EC" id="4.3.3.6"/>
    </reaction>
</comment>
<evidence type="ECO:0000256" key="2">
    <source>
        <dbReference type="ARBA" id="ARBA00022962"/>
    </source>
</evidence>
<dbReference type="PROSITE" id="PS51274">
    <property type="entry name" value="GATASE_COBBQ"/>
    <property type="match status" value="1"/>
</dbReference>
<dbReference type="Pfam" id="PF01174">
    <property type="entry name" value="SNO"/>
    <property type="match status" value="2"/>
</dbReference>
<keyword evidence="5" id="KW-0663">Pyridoxal phosphate</keyword>
<dbReference type="PROSITE" id="PS01236">
    <property type="entry name" value="PDXT_SNO_1"/>
    <property type="match status" value="1"/>
</dbReference>
<feature type="region of interest" description="Disordered" evidence="6">
    <location>
        <begin position="135"/>
        <end position="159"/>
    </location>
</feature>
<dbReference type="PROSITE" id="PS51273">
    <property type="entry name" value="GATASE_TYPE_1"/>
    <property type="match status" value="1"/>
</dbReference>
<feature type="binding site" evidence="5">
    <location>
        <begin position="203"/>
        <end position="204"/>
    </location>
    <ligand>
        <name>L-glutamine</name>
        <dbReference type="ChEBI" id="CHEBI:58359"/>
    </ligand>
</feature>
<comment type="caution">
    <text evidence="7">The sequence shown here is derived from an EMBL/GenBank/DDBJ whole genome shotgun (WGS) entry which is preliminary data.</text>
</comment>
<dbReference type="NCBIfam" id="TIGR03800">
    <property type="entry name" value="PLP_synth_Pdx2"/>
    <property type="match status" value="1"/>
</dbReference>
<dbReference type="GO" id="GO:0036381">
    <property type="term" value="F:pyridoxal 5'-phosphate synthase (glutamine hydrolysing) activity"/>
    <property type="evidence" value="ECO:0007669"/>
    <property type="project" value="UniProtKB-EC"/>
</dbReference>
<dbReference type="GO" id="GO:0004359">
    <property type="term" value="F:glutaminase activity"/>
    <property type="evidence" value="ECO:0007669"/>
    <property type="project" value="UniProtKB-EC"/>
</dbReference>
<keyword evidence="2 5" id="KW-0315">Glutamine amidotransferase</keyword>
<dbReference type="PANTHER" id="PTHR31559">
    <property type="entry name" value="PYRIDOXAL 5'-PHOSPHATE SYNTHASE SUBUNIT SNO"/>
    <property type="match status" value="1"/>
</dbReference>
<evidence type="ECO:0000256" key="3">
    <source>
        <dbReference type="ARBA" id="ARBA00023239"/>
    </source>
</evidence>
<accession>A0ABV3V772</accession>
<comment type="pathway">
    <text evidence="5">Cofactor biosynthesis; pyridoxal 5'-phosphate biosynthesis.</text>
</comment>
<proteinExistence type="inferred from homology"/>
<feature type="active site" description="Charge relay system" evidence="5">
    <location>
        <position position="239"/>
    </location>
</feature>
<organism evidence="7 8">
    <name type="scientific">Kocuria carniphila</name>
    <dbReference type="NCBI Taxonomy" id="262208"/>
    <lineage>
        <taxon>Bacteria</taxon>
        <taxon>Bacillati</taxon>
        <taxon>Actinomycetota</taxon>
        <taxon>Actinomycetes</taxon>
        <taxon>Micrococcales</taxon>
        <taxon>Micrococcaceae</taxon>
        <taxon>Kocuria</taxon>
    </lineage>
</organism>
<evidence type="ECO:0000313" key="7">
    <source>
        <dbReference type="EMBL" id="MEX3595680.1"/>
    </source>
</evidence>
<comment type="subunit">
    <text evidence="5">In the presence of PdxS, forms a dodecamer of heterodimers. Only shows activity in the heterodimer.</text>
</comment>